<dbReference type="Pfam" id="PF13193">
    <property type="entry name" value="AMP-binding_C"/>
    <property type="match status" value="1"/>
</dbReference>
<dbReference type="Gene3D" id="2.30.38.10">
    <property type="entry name" value="Luciferase, Domain 3"/>
    <property type="match status" value="1"/>
</dbReference>
<proteinExistence type="inferred from homology"/>
<dbReference type="Proteomes" id="UP000284219">
    <property type="component" value="Unassembled WGS sequence"/>
</dbReference>
<dbReference type="Gene3D" id="3.40.50.980">
    <property type="match status" value="2"/>
</dbReference>
<dbReference type="PANTHER" id="PTHR43201">
    <property type="entry name" value="ACYL-COA SYNTHETASE"/>
    <property type="match status" value="1"/>
</dbReference>
<dbReference type="InterPro" id="IPR025110">
    <property type="entry name" value="AMP-bd_C"/>
</dbReference>
<organism evidence="5 6">
    <name type="scientific">Ammoniphilus oxalaticus</name>
    <dbReference type="NCBI Taxonomy" id="66863"/>
    <lineage>
        <taxon>Bacteria</taxon>
        <taxon>Bacillati</taxon>
        <taxon>Bacillota</taxon>
        <taxon>Bacilli</taxon>
        <taxon>Bacillales</taxon>
        <taxon>Paenibacillaceae</taxon>
        <taxon>Aneurinibacillus group</taxon>
        <taxon>Ammoniphilus</taxon>
    </lineage>
</organism>
<evidence type="ECO:0000259" key="3">
    <source>
        <dbReference type="Pfam" id="PF00501"/>
    </source>
</evidence>
<protein>
    <submittedName>
        <fullName evidence="5">AMP-binding protein</fullName>
    </submittedName>
</protein>
<dbReference type="Gene3D" id="3.30.300.30">
    <property type="match status" value="1"/>
</dbReference>
<dbReference type="EMBL" id="MCHY01000007">
    <property type="protein sequence ID" value="RKD25096.1"/>
    <property type="molecule type" value="Genomic_DNA"/>
</dbReference>
<name>A0A419SM57_9BACL</name>
<reference evidence="5 6" key="1">
    <citation type="submission" date="2016-08" db="EMBL/GenBank/DDBJ databases">
        <title>Novel Firmicute Genomes.</title>
        <authorList>
            <person name="Poppleton D.I."/>
            <person name="Gribaldo S."/>
        </authorList>
    </citation>
    <scope>NUCLEOTIDE SEQUENCE [LARGE SCALE GENOMIC DNA]</scope>
    <source>
        <strain evidence="5 6">RAOx-1</strain>
    </source>
</reference>
<dbReference type="GO" id="GO:0031956">
    <property type="term" value="F:medium-chain fatty acid-CoA ligase activity"/>
    <property type="evidence" value="ECO:0007669"/>
    <property type="project" value="TreeGrafter"/>
</dbReference>
<dbReference type="PANTHER" id="PTHR43201:SF5">
    <property type="entry name" value="MEDIUM-CHAIN ACYL-COA LIGASE ACSF2, MITOCHONDRIAL"/>
    <property type="match status" value="1"/>
</dbReference>
<evidence type="ECO:0000256" key="2">
    <source>
        <dbReference type="ARBA" id="ARBA00022598"/>
    </source>
</evidence>
<dbReference type="Pfam" id="PF00501">
    <property type="entry name" value="AMP-binding"/>
    <property type="match status" value="1"/>
</dbReference>
<evidence type="ECO:0000256" key="1">
    <source>
        <dbReference type="ARBA" id="ARBA00006432"/>
    </source>
</evidence>
<comment type="caution">
    <text evidence="5">The sequence shown here is derived from an EMBL/GenBank/DDBJ whole genome shotgun (WGS) entry which is preliminary data.</text>
</comment>
<dbReference type="InterPro" id="IPR045851">
    <property type="entry name" value="AMP-bd_C_sf"/>
</dbReference>
<dbReference type="PROSITE" id="PS00455">
    <property type="entry name" value="AMP_BINDING"/>
    <property type="match status" value="1"/>
</dbReference>
<dbReference type="CDD" id="cd05917">
    <property type="entry name" value="FACL_like_2"/>
    <property type="match status" value="1"/>
</dbReference>
<dbReference type="SUPFAM" id="SSF56801">
    <property type="entry name" value="Acetyl-CoA synthetase-like"/>
    <property type="match status" value="1"/>
</dbReference>
<dbReference type="InterPro" id="IPR000873">
    <property type="entry name" value="AMP-dep_synth/lig_dom"/>
</dbReference>
<feature type="domain" description="AMP-binding enzyme C-terminal" evidence="4">
    <location>
        <begin position="454"/>
        <end position="529"/>
    </location>
</feature>
<dbReference type="InterPro" id="IPR020845">
    <property type="entry name" value="AMP-binding_CS"/>
</dbReference>
<dbReference type="AlphaFoldDB" id="A0A419SM57"/>
<keyword evidence="6" id="KW-1185">Reference proteome</keyword>
<dbReference type="OrthoDB" id="9757771at2"/>
<dbReference type="RefSeq" id="WP_120188917.1">
    <property type="nucleotide sequence ID" value="NZ_MCHY01000007.1"/>
</dbReference>
<dbReference type="FunFam" id="3.40.50.12780:FF:000003">
    <property type="entry name" value="Long-chain-fatty-acid--CoA ligase FadD"/>
    <property type="match status" value="1"/>
</dbReference>
<feature type="domain" description="AMP-dependent synthetase/ligase" evidence="3">
    <location>
        <begin position="14"/>
        <end position="403"/>
    </location>
</feature>
<gene>
    <name evidence="5" type="ORF">BEP19_04560</name>
</gene>
<evidence type="ECO:0000313" key="6">
    <source>
        <dbReference type="Proteomes" id="UP000284219"/>
    </source>
</evidence>
<keyword evidence="2" id="KW-0436">Ligase</keyword>
<sequence length="545" mass="60747">MAGLIRTTIGELLDQTAQRYPDHEAVVYMERDLRYSYRAFQAICNQVAKGFLSIGIEKGDPIAIWATNVPEWVITQFASAKIGATLVTVNTNYRADELEYLLKHSEAKTLVLIDGLVGDNYIEILYGICPELHSSAPGHLAAKRLPHLKNVIYIGEQYTPGMFNWNDIVPKGELISDQQLAYRQASLDPLDVINMQYTSGTTGFPKGVMLTHYSIINNAIKVADCQKITPDDRICIPVPFFHCFGCVMGALACVATGATMVPLISFRPQRVLEAVQTEKCTALYGVPTMFIAELNHPRFREYDLSSLRTGIMAGSPCPIEVMRRVVNDMGIRDITIAYGLTEASPVVTQTRIEDSIERRVSTVGRAHEHVEIKIIDPDTDETLPPGEQGELCTRGYHVMAGYYNMSEQTAAAVDHEGWLRTGDLATMDEAGYIKITGRLKDMIIRGGENIYPREIEEFLHSHPKVLDAQVTGVPDARYGEQVAAFIKLKENETLTADEIKRYCRGKIANYKIPQYVTFVTEYPMTASGKVQKFKLKLPIPQGLGL</sequence>
<evidence type="ECO:0000259" key="4">
    <source>
        <dbReference type="Pfam" id="PF13193"/>
    </source>
</evidence>
<dbReference type="GO" id="GO:0006631">
    <property type="term" value="P:fatty acid metabolic process"/>
    <property type="evidence" value="ECO:0007669"/>
    <property type="project" value="TreeGrafter"/>
</dbReference>
<evidence type="ECO:0000313" key="5">
    <source>
        <dbReference type="EMBL" id="RKD25096.1"/>
    </source>
</evidence>
<dbReference type="FunFam" id="3.30.300.30:FF:000008">
    <property type="entry name" value="2,3-dihydroxybenzoate-AMP ligase"/>
    <property type="match status" value="1"/>
</dbReference>
<accession>A0A419SM57</accession>
<comment type="similarity">
    <text evidence="1">Belongs to the ATP-dependent AMP-binding enzyme family.</text>
</comment>